<feature type="compositionally biased region" description="Basic residues" evidence="2">
    <location>
        <begin position="111"/>
        <end position="121"/>
    </location>
</feature>
<protein>
    <recommendedName>
        <fullName evidence="3">HD domain-containing protein</fullName>
    </recommendedName>
</protein>
<dbReference type="NCBIfam" id="TIGR00277">
    <property type="entry name" value="HDIG"/>
    <property type="match status" value="1"/>
</dbReference>
<feature type="region of interest" description="Disordered" evidence="2">
    <location>
        <begin position="360"/>
        <end position="474"/>
    </location>
</feature>
<organism evidence="4 5">
    <name type="scientific">Rhynchospora breviuscula</name>
    <dbReference type="NCBI Taxonomy" id="2022672"/>
    <lineage>
        <taxon>Eukaryota</taxon>
        <taxon>Viridiplantae</taxon>
        <taxon>Streptophyta</taxon>
        <taxon>Embryophyta</taxon>
        <taxon>Tracheophyta</taxon>
        <taxon>Spermatophyta</taxon>
        <taxon>Magnoliopsida</taxon>
        <taxon>Liliopsida</taxon>
        <taxon>Poales</taxon>
        <taxon>Cyperaceae</taxon>
        <taxon>Cyperoideae</taxon>
        <taxon>Rhynchosporeae</taxon>
        <taxon>Rhynchospora</taxon>
    </lineage>
</organism>
<accession>A0A9Q0C0G9</accession>
<dbReference type="InterPro" id="IPR026875">
    <property type="entry name" value="PHydrolase_assoc_dom"/>
</dbReference>
<reference evidence="4" key="1">
    <citation type="journal article" date="2022" name="Cell">
        <title>Repeat-based holocentromeres influence genome architecture and karyotype evolution.</title>
        <authorList>
            <person name="Hofstatter P.G."/>
            <person name="Thangavel G."/>
            <person name="Lux T."/>
            <person name="Neumann P."/>
            <person name="Vondrak T."/>
            <person name="Novak P."/>
            <person name="Zhang M."/>
            <person name="Costa L."/>
            <person name="Castellani M."/>
            <person name="Scott A."/>
            <person name="Toegelov H."/>
            <person name="Fuchs J."/>
            <person name="Mata-Sucre Y."/>
            <person name="Dias Y."/>
            <person name="Vanzela A.L.L."/>
            <person name="Huettel B."/>
            <person name="Almeida C.C.S."/>
            <person name="Simkova H."/>
            <person name="Souza G."/>
            <person name="Pedrosa-Harand A."/>
            <person name="Macas J."/>
            <person name="Mayer K.F.X."/>
            <person name="Houben A."/>
            <person name="Marques A."/>
        </authorList>
    </citation>
    <scope>NUCLEOTIDE SEQUENCE</scope>
    <source>
        <strain evidence="4">RhyBre1mFocal</strain>
    </source>
</reference>
<dbReference type="SMART" id="SM00471">
    <property type="entry name" value="HDc"/>
    <property type="match status" value="1"/>
</dbReference>
<dbReference type="Gene3D" id="1.10.3210.10">
    <property type="entry name" value="Hypothetical protein af1432"/>
    <property type="match status" value="1"/>
</dbReference>
<dbReference type="PROSITE" id="PS51831">
    <property type="entry name" value="HD"/>
    <property type="match status" value="1"/>
</dbReference>
<dbReference type="NCBIfam" id="NF002829">
    <property type="entry name" value="PRK03007.1"/>
    <property type="match status" value="1"/>
</dbReference>
<feature type="region of interest" description="Disordered" evidence="2">
    <location>
        <begin position="290"/>
        <end position="333"/>
    </location>
</feature>
<evidence type="ECO:0000313" key="4">
    <source>
        <dbReference type="EMBL" id="KAJ1684003.1"/>
    </source>
</evidence>
<feature type="region of interest" description="Disordered" evidence="2">
    <location>
        <begin position="1"/>
        <end position="124"/>
    </location>
</feature>
<dbReference type="CDD" id="cd00077">
    <property type="entry name" value="HDc"/>
    <property type="match status" value="1"/>
</dbReference>
<evidence type="ECO:0000256" key="1">
    <source>
        <dbReference type="ARBA" id="ARBA00022801"/>
    </source>
</evidence>
<keyword evidence="5" id="KW-1185">Reference proteome</keyword>
<dbReference type="EMBL" id="JAMQYH010000052">
    <property type="protein sequence ID" value="KAJ1684003.1"/>
    <property type="molecule type" value="Genomic_DNA"/>
</dbReference>
<name>A0A9Q0C0G9_9POAL</name>
<evidence type="ECO:0000313" key="5">
    <source>
        <dbReference type="Proteomes" id="UP001151287"/>
    </source>
</evidence>
<feature type="compositionally biased region" description="Basic and acidic residues" evidence="2">
    <location>
        <begin position="82"/>
        <end position="110"/>
    </location>
</feature>
<dbReference type="NCBIfam" id="TIGR01353">
    <property type="entry name" value="dGTP_triPase"/>
    <property type="match status" value="1"/>
</dbReference>
<evidence type="ECO:0000259" key="3">
    <source>
        <dbReference type="PROSITE" id="PS51831"/>
    </source>
</evidence>
<dbReference type="HAMAP" id="MF_01212">
    <property type="entry name" value="dGTPase_type2"/>
    <property type="match status" value="1"/>
</dbReference>
<dbReference type="GO" id="GO:0006203">
    <property type="term" value="P:dGTP catabolic process"/>
    <property type="evidence" value="ECO:0007669"/>
    <property type="project" value="TreeGrafter"/>
</dbReference>
<dbReference type="InterPro" id="IPR003607">
    <property type="entry name" value="HD/PDEase_dom"/>
</dbReference>
<feature type="compositionally biased region" description="Basic and acidic residues" evidence="2">
    <location>
        <begin position="384"/>
        <end position="407"/>
    </location>
</feature>
<dbReference type="PANTHER" id="PTHR11373:SF32">
    <property type="entry name" value="DEOXYGUANOSINETRIPHOSPHATE TRIPHOSPHOHYDROLASE"/>
    <property type="match status" value="1"/>
</dbReference>
<feature type="compositionally biased region" description="Basic residues" evidence="2">
    <location>
        <begin position="373"/>
        <end position="383"/>
    </location>
</feature>
<dbReference type="GO" id="GO:0008832">
    <property type="term" value="F:dGTPase activity"/>
    <property type="evidence" value="ECO:0007669"/>
    <property type="project" value="TreeGrafter"/>
</dbReference>
<dbReference type="Pfam" id="PF13286">
    <property type="entry name" value="HD_assoc"/>
    <property type="match status" value="1"/>
</dbReference>
<dbReference type="InterPro" id="IPR006675">
    <property type="entry name" value="HDIG_dom"/>
</dbReference>
<dbReference type="SUPFAM" id="SSF55961">
    <property type="entry name" value="Bet v1-like"/>
    <property type="match status" value="1"/>
</dbReference>
<feature type="compositionally biased region" description="Low complexity" evidence="2">
    <location>
        <begin position="420"/>
        <end position="432"/>
    </location>
</feature>
<dbReference type="InterPro" id="IPR006261">
    <property type="entry name" value="dGTPase"/>
</dbReference>
<sequence>MRPDRDDLRAPGLPASRAARRRVRLRRQGHPGTAARRRRTPRARRPARGRPGAGHRQPGRGGEPADPARDRGAPGGPGRLVGRGDRRSAVPLRGDRAQPPLRRDREDRRPQPRRGGAHRGRERLAVSLPSSWGLLPGEEELVLPGDELAGPGWVRLLRAAPCAAPPERLWPWLGQLRVAPYSYDLVDNLGRRSPRTLTPGLGPVEVGQRVNIVFEVVDVEEGRGLTTRGRVGGPFADVVVGYAVRPAPGGSRLLAVLRHPPHRGLLAAADTALAWGDLLGLRRGDGARAHATEPGDLVPVGPRPADRLRRADRRRRRVAGRAHAVHRRRPGDHLHLDVREPALVLADHPLRPDLRCRLAAGPRGLAGGAGPRARGRRGRPRRPAGRDPHHPQGVDAPRDRDRDDVRARSRQRHHHPADAGPVGRRVVGVPGVPRRPDGDAAGVHRRAARAAARGSPGGGAGVSPEERYDEHSRARLVPEPAKRVDAPVRTAFERDRARVVHSASLRRLAAKTQVVGPASHDFVRNRLTHSLEVAQIARDLAHPLGCHPDLAETAALAHDLGHPPFGHNGERVLDRLGESAGGFEGNAQTLRILTRLEAKSVDADGSSVGLNLTRATLDACTKYPWERAAGAGPGAKFGVYPDDRPVFAWLREGVDGPRRCVEAQVMDVADDVAYSVHDLEDGIVAGRVDLGRLADPGERSAVWETVRAWYLPATGDAELEASYARLRGVAAWPERSYDGSRGALARLKNLTSDVIGIFCGAVHAATTAVHGPRPLVRHDADLVVPEETLVDVAVLKGVAAHYVMQAEDRVRDMARQGELLEELYAGLRDGPPTLLAPEYREDLAAAGDDAARTRVLLDAIASLTDASAVALHARVISDQRT</sequence>
<proteinExistence type="inferred from homology"/>
<dbReference type="InterPro" id="IPR023023">
    <property type="entry name" value="dNTPase_2"/>
</dbReference>
<evidence type="ECO:0000256" key="2">
    <source>
        <dbReference type="SAM" id="MobiDB-lite"/>
    </source>
</evidence>
<dbReference type="Proteomes" id="UP001151287">
    <property type="component" value="Unassembled WGS sequence"/>
</dbReference>
<dbReference type="InterPro" id="IPR050135">
    <property type="entry name" value="dGTPase-like"/>
</dbReference>
<comment type="caution">
    <text evidence="4">The sequence shown here is derived from an EMBL/GenBank/DDBJ whole genome shotgun (WGS) entry which is preliminary data.</text>
</comment>
<dbReference type="AlphaFoldDB" id="A0A9Q0C0G9"/>
<feature type="compositionally biased region" description="Basic and acidic residues" evidence="2">
    <location>
        <begin position="464"/>
        <end position="473"/>
    </location>
</feature>
<gene>
    <name evidence="4" type="ORF">LUZ63_020743</name>
</gene>
<dbReference type="OrthoDB" id="5586700at2759"/>
<feature type="domain" description="HD" evidence="3">
    <location>
        <begin position="526"/>
        <end position="675"/>
    </location>
</feature>
<dbReference type="SUPFAM" id="SSF109604">
    <property type="entry name" value="HD-domain/PDEase-like"/>
    <property type="match status" value="1"/>
</dbReference>
<feature type="compositionally biased region" description="Basic residues" evidence="2">
    <location>
        <begin position="310"/>
        <end position="330"/>
    </location>
</feature>
<keyword evidence="1" id="KW-0378">Hydrolase</keyword>
<dbReference type="PANTHER" id="PTHR11373">
    <property type="entry name" value="DEOXYNUCLEOSIDE TRIPHOSPHATE TRIPHOSPHOHYDROLASE"/>
    <property type="match status" value="1"/>
</dbReference>
<dbReference type="Pfam" id="PF01966">
    <property type="entry name" value="HD"/>
    <property type="match status" value="1"/>
</dbReference>
<dbReference type="InterPro" id="IPR006674">
    <property type="entry name" value="HD_domain"/>
</dbReference>
<feature type="compositionally biased region" description="Basic residues" evidence="2">
    <location>
        <begin position="18"/>
        <end position="48"/>
    </location>
</feature>